<dbReference type="STRING" id="698738.OLEAN_C31740"/>
<dbReference type="Pfam" id="PF02687">
    <property type="entry name" value="FtsX"/>
    <property type="match status" value="2"/>
</dbReference>
<evidence type="ECO:0000256" key="5">
    <source>
        <dbReference type="ARBA" id="ARBA00023136"/>
    </source>
</evidence>
<evidence type="ECO:0000256" key="4">
    <source>
        <dbReference type="ARBA" id="ARBA00022989"/>
    </source>
</evidence>
<dbReference type="AlphaFoldDB" id="R4YQW8"/>
<feature type="transmembrane region" description="Helical" evidence="6">
    <location>
        <begin position="476"/>
        <end position="494"/>
    </location>
</feature>
<dbReference type="PANTHER" id="PTHR30287:SF1">
    <property type="entry name" value="INNER MEMBRANE PROTEIN"/>
    <property type="match status" value="1"/>
</dbReference>
<evidence type="ECO:0000256" key="6">
    <source>
        <dbReference type="SAM" id="Phobius"/>
    </source>
</evidence>
<sequence length="832" mass="92186">MKVNSIQLYLLSFRLLIAEIRAGKMTVIMLALILAVSSATIISVFSQRLDSAMLNKSSELLGADLRLLSREKISQDWYQQAQTLGLKTTTTLEFPSVVLLGDEMALAAVKAVDKGYPLKGQLGSKQNSDLQHGPDIGKVWLEPRLLALLNAQLGDVIEVGAITLEITAVVINESDRAGNFYSLSPRLMMNLQDVEAAKLVQPGSRVSWRMLVVGEALSLENLKQSLTPLLASHQSFESLTDNNQALAASLSKARSYLSLAAMLAIILAGIAIAMAAQDYARQHFDSSALLRTLGASRRYVTRLYLYQLMFLALFTSVIGLLLGYVGQEVLTQLLASAFNKGAADASLPSAGYSAWFIASLTAPVTLIGFALPPLLRLGRVSPLRVLRRELEPMAWNSWAIYGLGLAMMALLNYWFSQNLTMTLIIIVGGFVILLALLFMLQLLLFGIDKLIPKAKLPMSLRFAWQQINRDRYRTSIQILAFSLTLMVMLIIAIVRNDLLQDWQKNLPENSANFFAMNIQSYQIDSYQKDLENSGFTTSPAFPMVPGRLTVINDVVVKDDAVYSKDPALQRDLVLSGGSELPIGNVITDGSWFSESSIAKVSIAENLAQRLQLTVGDKLIFDVAGQEITTHISSLRKVDWGSMKPNFYVLFSADLVHQLPLNYLTSFYVPEEKNHQLTQIIRDYPGITLLDMSQVLIQIQSLLGQVTLAVEYLLILVLLAGILVLIAALNSSLDDRLQQGAVLRTLGAKRQQLQLMQWFEFLLLGALAGLIAVAGAEIICWILYQKLFELEYPWHLSYWFWLPLGSALLIGILANRNLIQVIKQPPLVILRKL</sequence>
<evidence type="ECO:0000259" key="7">
    <source>
        <dbReference type="Pfam" id="PF02687"/>
    </source>
</evidence>
<evidence type="ECO:0000256" key="1">
    <source>
        <dbReference type="ARBA" id="ARBA00004651"/>
    </source>
</evidence>
<dbReference type="PANTHER" id="PTHR30287">
    <property type="entry name" value="MEMBRANE COMPONENT OF PREDICTED ABC SUPERFAMILY METABOLITE UPTAKE TRANSPORTER"/>
    <property type="match status" value="1"/>
</dbReference>
<name>R4YQW8_OLEAN</name>
<dbReference type="KEGG" id="oai:OLEAN_C31740"/>
<feature type="transmembrane region" description="Helical" evidence="6">
    <location>
        <begin position="256"/>
        <end position="276"/>
    </location>
</feature>
<keyword evidence="9" id="KW-1185">Reference proteome</keyword>
<keyword evidence="3 6" id="KW-0812">Transmembrane</keyword>
<dbReference type="OrthoDB" id="5292592at2"/>
<feature type="transmembrane region" description="Helical" evidence="6">
    <location>
        <begin position="757"/>
        <end position="783"/>
    </location>
</feature>
<comment type="subcellular location">
    <subcellularLocation>
        <location evidence="1">Cell membrane</location>
        <topology evidence="1">Multi-pass membrane protein</topology>
    </subcellularLocation>
</comment>
<feature type="transmembrane region" description="Helical" evidence="6">
    <location>
        <begin position="701"/>
        <end position="728"/>
    </location>
</feature>
<dbReference type="HOGENOM" id="CLU_009475_2_0_6"/>
<protein>
    <submittedName>
        <fullName evidence="8">ABC transporter, permease protein</fullName>
    </submittedName>
</protein>
<keyword evidence="5 6" id="KW-0472">Membrane</keyword>
<feature type="transmembrane region" description="Helical" evidence="6">
    <location>
        <begin position="303"/>
        <end position="325"/>
    </location>
</feature>
<dbReference type="InterPro" id="IPR038766">
    <property type="entry name" value="Membrane_comp_ABC_pdt"/>
</dbReference>
<dbReference type="Proteomes" id="UP000032749">
    <property type="component" value="Chromosome"/>
</dbReference>
<dbReference type="GO" id="GO:0005886">
    <property type="term" value="C:plasma membrane"/>
    <property type="evidence" value="ECO:0007669"/>
    <property type="project" value="UniProtKB-SubCell"/>
</dbReference>
<accession>R4YQW8</accession>
<feature type="transmembrane region" description="Helical" evidence="6">
    <location>
        <begin position="795"/>
        <end position="813"/>
    </location>
</feature>
<gene>
    <name evidence="8" type="ORF">OLEAN_C31740</name>
</gene>
<keyword evidence="4 6" id="KW-1133">Transmembrane helix</keyword>
<feature type="domain" description="ABC3 transporter permease C-terminal" evidence="7">
    <location>
        <begin position="260"/>
        <end position="382"/>
    </location>
</feature>
<feature type="transmembrane region" description="Helical" evidence="6">
    <location>
        <begin position="421"/>
        <end position="445"/>
    </location>
</feature>
<evidence type="ECO:0000256" key="2">
    <source>
        <dbReference type="ARBA" id="ARBA00022475"/>
    </source>
</evidence>
<dbReference type="EMBL" id="FO203512">
    <property type="protein sequence ID" value="CCK77350.1"/>
    <property type="molecule type" value="Genomic_DNA"/>
</dbReference>
<evidence type="ECO:0000313" key="9">
    <source>
        <dbReference type="Proteomes" id="UP000032749"/>
    </source>
</evidence>
<proteinExistence type="predicted"/>
<reference evidence="8 9" key="1">
    <citation type="journal article" date="2013" name="Nat. Commun.">
        <title>Genome sequence and functional genomic analysis of the oil-degrading bacterium Oleispira antarctica.</title>
        <authorList>
            <person name="Kube M."/>
            <person name="Chernikova T.N."/>
            <person name="Al-Ramahi Y."/>
            <person name="Beloqui A."/>
            <person name="Lopez-Cortez N."/>
            <person name="Guazzaroni M.E."/>
            <person name="Heipieper H.J."/>
            <person name="Klages S."/>
            <person name="Kotsyurbenko O.R."/>
            <person name="Langer I."/>
            <person name="Nechitaylo T.Y."/>
            <person name="Lunsdorf H."/>
            <person name="Fernandez M."/>
            <person name="Juarez S."/>
            <person name="Ciordia S."/>
            <person name="Singer A."/>
            <person name="Kagan O."/>
            <person name="Egorova O."/>
            <person name="Petit P.A."/>
            <person name="Stogios P."/>
            <person name="Kim Y."/>
            <person name="Tchigvintsev A."/>
            <person name="Flick R."/>
            <person name="Denaro R."/>
            <person name="Genovese M."/>
            <person name="Albar J.P."/>
            <person name="Reva O.N."/>
            <person name="Martinez-Gomariz M."/>
            <person name="Tran H."/>
            <person name="Ferrer M."/>
            <person name="Savchenko A."/>
            <person name="Yakunin A.F."/>
            <person name="Yakimov M.M."/>
            <person name="Golyshina O.V."/>
            <person name="Reinhardt R."/>
            <person name="Golyshin P.N."/>
        </authorList>
    </citation>
    <scope>NUCLEOTIDE SEQUENCE [LARGE SCALE GENOMIC DNA]</scope>
</reference>
<dbReference type="InterPro" id="IPR003838">
    <property type="entry name" value="ABC3_permease_C"/>
</dbReference>
<feature type="transmembrane region" description="Helical" evidence="6">
    <location>
        <begin position="395"/>
        <end position="415"/>
    </location>
</feature>
<feature type="transmembrane region" description="Helical" evidence="6">
    <location>
        <begin position="27"/>
        <end position="46"/>
    </location>
</feature>
<evidence type="ECO:0000256" key="3">
    <source>
        <dbReference type="ARBA" id="ARBA00022692"/>
    </source>
</evidence>
<feature type="domain" description="ABC3 transporter permease C-terminal" evidence="7">
    <location>
        <begin position="713"/>
        <end position="812"/>
    </location>
</feature>
<keyword evidence="2" id="KW-1003">Cell membrane</keyword>
<organism evidence="8 9">
    <name type="scientific">Oleispira antarctica RB-8</name>
    <dbReference type="NCBI Taxonomy" id="698738"/>
    <lineage>
        <taxon>Bacteria</taxon>
        <taxon>Pseudomonadati</taxon>
        <taxon>Pseudomonadota</taxon>
        <taxon>Gammaproteobacteria</taxon>
        <taxon>Oceanospirillales</taxon>
        <taxon>Oceanospirillaceae</taxon>
        <taxon>Oleispira</taxon>
    </lineage>
</organism>
<feature type="transmembrane region" description="Helical" evidence="6">
    <location>
        <begin position="354"/>
        <end position="375"/>
    </location>
</feature>
<evidence type="ECO:0000313" key="8">
    <source>
        <dbReference type="EMBL" id="CCK77350.1"/>
    </source>
</evidence>